<reference evidence="1" key="1">
    <citation type="journal article" date="2020" name="Stud. Mycol.">
        <title>101 Dothideomycetes genomes: a test case for predicting lifestyles and emergence of pathogens.</title>
        <authorList>
            <person name="Haridas S."/>
            <person name="Albert R."/>
            <person name="Binder M."/>
            <person name="Bloem J."/>
            <person name="Labutti K."/>
            <person name="Salamov A."/>
            <person name="Andreopoulos B."/>
            <person name="Baker S."/>
            <person name="Barry K."/>
            <person name="Bills G."/>
            <person name="Bluhm B."/>
            <person name="Cannon C."/>
            <person name="Castanera R."/>
            <person name="Culley D."/>
            <person name="Daum C."/>
            <person name="Ezra D."/>
            <person name="Gonzalez J."/>
            <person name="Henrissat B."/>
            <person name="Kuo A."/>
            <person name="Liang C."/>
            <person name="Lipzen A."/>
            <person name="Lutzoni F."/>
            <person name="Magnuson J."/>
            <person name="Mondo S."/>
            <person name="Nolan M."/>
            <person name="Ohm R."/>
            <person name="Pangilinan J."/>
            <person name="Park H.-J."/>
            <person name="Ramirez L."/>
            <person name="Alfaro M."/>
            <person name="Sun H."/>
            <person name="Tritt A."/>
            <person name="Yoshinaga Y."/>
            <person name="Zwiers L.-H."/>
            <person name="Turgeon B."/>
            <person name="Goodwin S."/>
            <person name="Spatafora J."/>
            <person name="Crous P."/>
            <person name="Grigoriev I."/>
        </authorList>
    </citation>
    <scope>NUCLEOTIDE SEQUENCE</scope>
    <source>
        <strain evidence="1">CBS 627.86</strain>
    </source>
</reference>
<protein>
    <submittedName>
        <fullName evidence="1">Uncharacterized protein</fullName>
    </submittedName>
</protein>
<accession>A0A6A5Z2A2</accession>
<dbReference type="OrthoDB" id="3739692at2759"/>
<name>A0A6A5Z2A2_9PLEO</name>
<evidence type="ECO:0000313" key="2">
    <source>
        <dbReference type="Proteomes" id="UP000799770"/>
    </source>
</evidence>
<dbReference type="Proteomes" id="UP000799770">
    <property type="component" value="Unassembled WGS sequence"/>
</dbReference>
<dbReference type="AlphaFoldDB" id="A0A6A5Z2A2"/>
<gene>
    <name evidence="1" type="ORF">BDV96DRAFT_648785</name>
</gene>
<organism evidence="1 2">
    <name type="scientific">Lophiotrema nucula</name>
    <dbReference type="NCBI Taxonomy" id="690887"/>
    <lineage>
        <taxon>Eukaryota</taxon>
        <taxon>Fungi</taxon>
        <taxon>Dikarya</taxon>
        <taxon>Ascomycota</taxon>
        <taxon>Pezizomycotina</taxon>
        <taxon>Dothideomycetes</taxon>
        <taxon>Pleosporomycetidae</taxon>
        <taxon>Pleosporales</taxon>
        <taxon>Lophiotremataceae</taxon>
        <taxon>Lophiotrema</taxon>
    </lineage>
</organism>
<evidence type="ECO:0000313" key="1">
    <source>
        <dbReference type="EMBL" id="KAF2112528.1"/>
    </source>
</evidence>
<dbReference type="EMBL" id="ML977330">
    <property type="protein sequence ID" value="KAF2112528.1"/>
    <property type="molecule type" value="Genomic_DNA"/>
</dbReference>
<sequence>MNSYFKVTAIVIPRYLRPPASSKATIPDKNKPIFDVKEQDMPVEEPARAKKRRSWFARKMNFKSVPSFLKQLHPKSGPRHRVGHGTIMSNTNIQSTSILPLPEQIASLLPPQFPNPAQHIRPISITFQPSFREIAILNTPILAIAFIAHTKMPWQYPLEPTHTNHWTIFLKTSDKTGVSLNYDGELRVVEMECVPKEGRDRNCERVVWLSISKIHRWNTLASSEGLRQSGTSVLMVQTLIDLASDCIENLSSHEFGSRSFVLQFLDALIKHNIVDGVAEKRAVKSVRQDVRKLWSHRSPLPLEDEVKVMAVDNKEDVMKVLLQTFDHLLLVGYSETVKAG</sequence>
<keyword evidence="2" id="KW-1185">Reference proteome</keyword>
<proteinExistence type="predicted"/>